<dbReference type="Proteomes" id="UP000809273">
    <property type="component" value="Unassembled WGS sequence"/>
</dbReference>
<proteinExistence type="predicted"/>
<dbReference type="GO" id="GO:0008168">
    <property type="term" value="F:methyltransferase activity"/>
    <property type="evidence" value="ECO:0007669"/>
    <property type="project" value="UniProtKB-KW"/>
</dbReference>
<dbReference type="EMBL" id="JAFGIX010000090">
    <property type="protein sequence ID" value="MBN1574860.1"/>
    <property type="molecule type" value="Genomic_DNA"/>
</dbReference>
<comment type="caution">
    <text evidence="2">The sequence shown here is derived from an EMBL/GenBank/DDBJ whole genome shotgun (WGS) entry which is preliminary data.</text>
</comment>
<dbReference type="PANTHER" id="PTHR47739">
    <property type="entry name" value="TRNA1(VAL) (ADENINE(37)-N6)-METHYLTRANSFERASE"/>
    <property type="match status" value="1"/>
</dbReference>
<dbReference type="Pfam" id="PF05175">
    <property type="entry name" value="MTS"/>
    <property type="match status" value="1"/>
</dbReference>
<dbReference type="InterPro" id="IPR029063">
    <property type="entry name" value="SAM-dependent_MTases_sf"/>
</dbReference>
<dbReference type="PANTHER" id="PTHR47739:SF1">
    <property type="entry name" value="TRNA1(VAL) (ADENINE(37)-N6)-METHYLTRANSFERASE"/>
    <property type="match status" value="1"/>
</dbReference>
<accession>A0A9D8KJV4</accession>
<sequence>MSIGAEIEEERLGGLVLVCFEKEKVRIISEIGEREGGELVLGHFRAATMSIGFEIGERGRSPLVVDQPEGGYRYSMDPFLLVSFVRLKRGEKVIDFGSGVGVIGIVLAALYPDANITGIEIQRELHEASLRNIEINDLLNRVNSRLGDFRRIGDYFRPSSFTAAVSNPPYYREDDCRVSGKMGVAAAKHGITGGIKEIIDESSLVLKAGGSLSIIYPAEKYQYLETLLNDGGFSIKRVRFVKSMERLEARTVMLEAVLGVTAQTEVTAPLVVHDEDGGYTNEVGKIFTRIGIESP</sequence>
<feature type="domain" description="Methyltransferase small" evidence="1">
    <location>
        <begin position="80"/>
        <end position="194"/>
    </location>
</feature>
<dbReference type="SUPFAM" id="SSF53335">
    <property type="entry name" value="S-adenosyl-L-methionine-dependent methyltransferases"/>
    <property type="match status" value="1"/>
</dbReference>
<dbReference type="GO" id="GO:0032259">
    <property type="term" value="P:methylation"/>
    <property type="evidence" value="ECO:0007669"/>
    <property type="project" value="UniProtKB-KW"/>
</dbReference>
<dbReference type="InterPro" id="IPR007848">
    <property type="entry name" value="Small_mtfrase_dom"/>
</dbReference>
<dbReference type="AlphaFoldDB" id="A0A9D8KJV4"/>
<dbReference type="InterPro" id="IPR050210">
    <property type="entry name" value="tRNA_Adenine-N(6)_MTase"/>
</dbReference>
<organism evidence="2 3">
    <name type="scientific">Candidatus Zymogenus saltonus</name>
    <dbReference type="NCBI Taxonomy" id="2844893"/>
    <lineage>
        <taxon>Bacteria</taxon>
        <taxon>Deltaproteobacteria</taxon>
        <taxon>Candidatus Zymogenia</taxon>
        <taxon>Candidatus Zymogeniales</taxon>
        <taxon>Candidatus Zymogenaceae</taxon>
        <taxon>Candidatus Zymogenus</taxon>
    </lineage>
</organism>
<evidence type="ECO:0000313" key="2">
    <source>
        <dbReference type="EMBL" id="MBN1574860.1"/>
    </source>
</evidence>
<reference evidence="2" key="2">
    <citation type="submission" date="2021-01" db="EMBL/GenBank/DDBJ databases">
        <authorList>
            <person name="Hahn C.R."/>
            <person name="Youssef N.H."/>
            <person name="Elshahed M."/>
        </authorList>
    </citation>
    <scope>NUCLEOTIDE SEQUENCE</scope>
    <source>
        <strain evidence="2">Zod_Metabat.24</strain>
    </source>
</reference>
<dbReference type="Gene3D" id="3.40.50.150">
    <property type="entry name" value="Vaccinia Virus protein VP39"/>
    <property type="match status" value="1"/>
</dbReference>
<gene>
    <name evidence="2" type="ORF">JW984_16815</name>
</gene>
<keyword evidence="2" id="KW-0489">Methyltransferase</keyword>
<dbReference type="CDD" id="cd02440">
    <property type="entry name" value="AdoMet_MTases"/>
    <property type="match status" value="1"/>
</dbReference>
<protein>
    <submittedName>
        <fullName evidence="2">Methyltransferase</fullName>
    </submittedName>
</protein>
<evidence type="ECO:0000259" key="1">
    <source>
        <dbReference type="Pfam" id="PF05175"/>
    </source>
</evidence>
<name>A0A9D8KJV4_9DELT</name>
<keyword evidence="2" id="KW-0808">Transferase</keyword>
<evidence type="ECO:0000313" key="3">
    <source>
        <dbReference type="Proteomes" id="UP000809273"/>
    </source>
</evidence>
<reference evidence="2" key="1">
    <citation type="journal article" date="2021" name="Environ. Microbiol.">
        <title>Genomic characterization of three novel Desulfobacterota classes expand the metabolic and phylogenetic diversity of the phylum.</title>
        <authorList>
            <person name="Murphy C.L."/>
            <person name="Biggerstaff J."/>
            <person name="Eichhorn A."/>
            <person name="Ewing E."/>
            <person name="Shahan R."/>
            <person name="Soriano D."/>
            <person name="Stewart S."/>
            <person name="VanMol K."/>
            <person name="Walker R."/>
            <person name="Walters P."/>
            <person name="Elshahed M.S."/>
            <person name="Youssef N.H."/>
        </authorList>
    </citation>
    <scope>NUCLEOTIDE SEQUENCE</scope>
    <source>
        <strain evidence="2">Zod_Metabat.24</strain>
    </source>
</reference>